<reference evidence="5" key="1">
    <citation type="submission" date="2020-05" db="EMBL/GenBank/DDBJ databases">
        <authorList>
            <person name="Chiriac C."/>
            <person name="Salcher M."/>
            <person name="Ghai R."/>
            <person name="Kavagutti S V."/>
        </authorList>
    </citation>
    <scope>NUCLEOTIDE SEQUENCE</scope>
</reference>
<dbReference type="InterPro" id="IPR015854">
    <property type="entry name" value="ABC_transpr_LolD-like"/>
</dbReference>
<evidence type="ECO:0000256" key="3">
    <source>
        <dbReference type="ARBA" id="ARBA00022840"/>
    </source>
</evidence>
<dbReference type="GO" id="GO:0005886">
    <property type="term" value="C:plasma membrane"/>
    <property type="evidence" value="ECO:0007669"/>
    <property type="project" value="TreeGrafter"/>
</dbReference>
<dbReference type="EMBL" id="CAFBIY010000265">
    <property type="protein sequence ID" value="CAB4853483.1"/>
    <property type="molecule type" value="Genomic_DNA"/>
</dbReference>
<dbReference type="PANTHER" id="PTHR24220:SF86">
    <property type="entry name" value="ABC TRANSPORTER ABCH.1"/>
    <property type="match status" value="1"/>
</dbReference>
<keyword evidence="1" id="KW-0813">Transport</keyword>
<accession>A0A6J7CDL3</accession>
<sequence length="194" mass="20521">MAIAGPSGSGKSTLANVIGGLDRPDSGQVMVNGMNLATAKDKQLSAYRNSNVGFVFQSFNLQVHETALENVISPLVIGGVGRKKERRLAGLAALEKVGLADRAHHKPTQLSGGQRQRVAIARALVNNPSVVIADEPTGNLDSARGVEVMEELARLNREDGITLIVITHDTGVAERATRVLTIIDGKVSERVGAR</sequence>
<dbReference type="Pfam" id="PF00005">
    <property type="entry name" value="ABC_tran"/>
    <property type="match status" value="1"/>
</dbReference>
<dbReference type="SUPFAM" id="SSF52540">
    <property type="entry name" value="P-loop containing nucleoside triphosphate hydrolases"/>
    <property type="match status" value="1"/>
</dbReference>
<gene>
    <name evidence="5" type="ORF">UFOPK3267_03015</name>
</gene>
<evidence type="ECO:0000313" key="5">
    <source>
        <dbReference type="EMBL" id="CAB4853483.1"/>
    </source>
</evidence>
<dbReference type="GO" id="GO:0022857">
    <property type="term" value="F:transmembrane transporter activity"/>
    <property type="evidence" value="ECO:0007669"/>
    <property type="project" value="TreeGrafter"/>
</dbReference>
<evidence type="ECO:0000256" key="2">
    <source>
        <dbReference type="ARBA" id="ARBA00022741"/>
    </source>
</evidence>
<organism evidence="5">
    <name type="scientific">freshwater metagenome</name>
    <dbReference type="NCBI Taxonomy" id="449393"/>
    <lineage>
        <taxon>unclassified sequences</taxon>
        <taxon>metagenomes</taxon>
        <taxon>ecological metagenomes</taxon>
    </lineage>
</organism>
<dbReference type="InterPro" id="IPR003439">
    <property type="entry name" value="ABC_transporter-like_ATP-bd"/>
</dbReference>
<feature type="domain" description="ABC transporter" evidence="4">
    <location>
        <begin position="1"/>
        <end position="193"/>
    </location>
</feature>
<dbReference type="InterPro" id="IPR017911">
    <property type="entry name" value="MacB-like_ATP-bd"/>
</dbReference>
<name>A0A6J7CDL3_9ZZZZ</name>
<proteinExistence type="predicted"/>
<keyword evidence="3" id="KW-0067">ATP-binding</keyword>
<dbReference type="PROSITE" id="PS00211">
    <property type="entry name" value="ABC_TRANSPORTER_1"/>
    <property type="match status" value="1"/>
</dbReference>
<keyword evidence="2" id="KW-0547">Nucleotide-binding</keyword>
<dbReference type="AlphaFoldDB" id="A0A6J7CDL3"/>
<dbReference type="Gene3D" id="3.40.50.300">
    <property type="entry name" value="P-loop containing nucleotide triphosphate hydrolases"/>
    <property type="match status" value="1"/>
</dbReference>
<dbReference type="SMART" id="SM00382">
    <property type="entry name" value="AAA"/>
    <property type="match status" value="1"/>
</dbReference>
<dbReference type="PANTHER" id="PTHR24220">
    <property type="entry name" value="IMPORT ATP-BINDING PROTEIN"/>
    <property type="match status" value="1"/>
</dbReference>
<dbReference type="InterPro" id="IPR017871">
    <property type="entry name" value="ABC_transporter-like_CS"/>
</dbReference>
<evidence type="ECO:0000259" key="4">
    <source>
        <dbReference type="PROSITE" id="PS50893"/>
    </source>
</evidence>
<dbReference type="GO" id="GO:0005524">
    <property type="term" value="F:ATP binding"/>
    <property type="evidence" value="ECO:0007669"/>
    <property type="project" value="UniProtKB-KW"/>
</dbReference>
<dbReference type="InterPro" id="IPR003593">
    <property type="entry name" value="AAA+_ATPase"/>
</dbReference>
<dbReference type="CDD" id="cd03255">
    <property type="entry name" value="ABC_MJ0796_LolCDE_FtsE"/>
    <property type="match status" value="1"/>
</dbReference>
<protein>
    <submittedName>
        <fullName evidence="5">Unannotated protein</fullName>
    </submittedName>
</protein>
<dbReference type="GO" id="GO:0016887">
    <property type="term" value="F:ATP hydrolysis activity"/>
    <property type="evidence" value="ECO:0007669"/>
    <property type="project" value="InterPro"/>
</dbReference>
<evidence type="ECO:0000256" key="1">
    <source>
        <dbReference type="ARBA" id="ARBA00022448"/>
    </source>
</evidence>
<dbReference type="InterPro" id="IPR027417">
    <property type="entry name" value="P-loop_NTPase"/>
</dbReference>
<dbReference type="PROSITE" id="PS50893">
    <property type="entry name" value="ABC_TRANSPORTER_2"/>
    <property type="match status" value="1"/>
</dbReference>